<organism evidence="1 2">
    <name type="scientific">Pristionchus entomophagus</name>
    <dbReference type="NCBI Taxonomy" id="358040"/>
    <lineage>
        <taxon>Eukaryota</taxon>
        <taxon>Metazoa</taxon>
        <taxon>Ecdysozoa</taxon>
        <taxon>Nematoda</taxon>
        <taxon>Chromadorea</taxon>
        <taxon>Rhabditida</taxon>
        <taxon>Rhabditina</taxon>
        <taxon>Diplogasteromorpha</taxon>
        <taxon>Diplogasteroidea</taxon>
        <taxon>Neodiplogasteridae</taxon>
        <taxon>Pristionchus</taxon>
    </lineage>
</organism>
<dbReference type="Proteomes" id="UP001432027">
    <property type="component" value="Unassembled WGS sequence"/>
</dbReference>
<accession>A0AAV5TXI7</accession>
<dbReference type="EMBL" id="BTSX01000005">
    <property type="protein sequence ID" value="GMS99194.1"/>
    <property type="molecule type" value="Genomic_DNA"/>
</dbReference>
<comment type="caution">
    <text evidence="1">The sequence shown here is derived from an EMBL/GenBank/DDBJ whole genome shotgun (WGS) entry which is preliminary data.</text>
</comment>
<evidence type="ECO:0000313" key="2">
    <source>
        <dbReference type="Proteomes" id="UP001432027"/>
    </source>
</evidence>
<sequence>RKRSLPIVFTFSSSFNSSVSYYRMLLRDENLSMLTGLAVENAFLHGDKLYAMKEKLGDPWSMYSIDTKTFAIEEVQVFLHDIEHNEFLVNTAPYSRNGVAFTCTDIGMAAG</sequence>
<reference evidence="1" key="1">
    <citation type="submission" date="2023-10" db="EMBL/GenBank/DDBJ databases">
        <title>Genome assembly of Pristionchus species.</title>
        <authorList>
            <person name="Yoshida K."/>
            <person name="Sommer R.J."/>
        </authorList>
    </citation>
    <scope>NUCLEOTIDE SEQUENCE</scope>
    <source>
        <strain evidence="1">RS0144</strain>
    </source>
</reference>
<proteinExistence type="predicted"/>
<feature type="non-terminal residue" evidence="1">
    <location>
        <position position="1"/>
    </location>
</feature>
<protein>
    <submittedName>
        <fullName evidence="1">Uncharacterized protein</fullName>
    </submittedName>
</protein>
<keyword evidence="2" id="KW-1185">Reference proteome</keyword>
<feature type="non-terminal residue" evidence="1">
    <location>
        <position position="111"/>
    </location>
</feature>
<evidence type="ECO:0000313" key="1">
    <source>
        <dbReference type="EMBL" id="GMS99194.1"/>
    </source>
</evidence>
<gene>
    <name evidence="1" type="ORF">PENTCL1PPCAC_21369</name>
</gene>
<dbReference type="AlphaFoldDB" id="A0AAV5TXI7"/>
<name>A0AAV5TXI7_9BILA</name>